<keyword evidence="4" id="KW-1185">Reference proteome</keyword>
<sequence length="135" mass="15743">MPCYYNDTYYNSYNECYSACSGWCVQSYWDYCCKPKGSLWWLAPLFGGLATVVASLIVGYRQFRKKQKMMQERTNDTAQQIQIDTALQMQASIMMHNTKEEYINQQQQIDNQTGDQTISNNNQTYQNSLNFTAVM</sequence>
<keyword evidence="1" id="KW-0812">Transmembrane</keyword>
<evidence type="ECO:0000313" key="3">
    <source>
        <dbReference type="EMBL" id="CAL6063374.1"/>
    </source>
</evidence>
<keyword evidence="1" id="KW-1133">Transmembrane helix</keyword>
<gene>
    <name evidence="3" type="ORF">HINF_LOCUS50844</name>
    <name evidence="2" type="ORF">HINF_LOCUS6412</name>
</gene>
<evidence type="ECO:0000313" key="4">
    <source>
        <dbReference type="Proteomes" id="UP001642409"/>
    </source>
</evidence>
<proteinExistence type="predicted"/>
<evidence type="ECO:0000256" key="1">
    <source>
        <dbReference type="SAM" id="Phobius"/>
    </source>
</evidence>
<comment type="caution">
    <text evidence="2">The sequence shown here is derived from an EMBL/GenBank/DDBJ whole genome shotgun (WGS) entry which is preliminary data.</text>
</comment>
<protein>
    <submittedName>
        <fullName evidence="3">Hypothetical_protein</fullName>
    </submittedName>
</protein>
<dbReference type="AlphaFoldDB" id="A0AA86NFH7"/>
<accession>A0AA86NFH7</accession>
<reference evidence="2" key="1">
    <citation type="submission" date="2023-06" db="EMBL/GenBank/DDBJ databases">
        <authorList>
            <person name="Kurt Z."/>
        </authorList>
    </citation>
    <scope>NUCLEOTIDE SEQUENCE</scope>
</reference>
<dbReference type="Proteomes" id="UP001642409">
    <property type="component" value="Unassembled WGS sequence"/>
</dbReference>
<keyword evidence="1" id="KW-0472">Membrane</keyword>
<organism evidence="2">
    <name type="scientific">Hexamita inflata</name>
    <dbReference type="NCBI Taxonomy" id="28002"/>
    <lineage>
        <taxon>Eukaryota</taxon>
        <taxon>Metamonada</taxon>
        <taxon>Diplomonadida</taxon>
        <taxon>Hexamitidae</taxon>
        <taxon>Hexamitinae</taxon>
        <taxon>Hexamita</taxon>
    </lineage>
</organism>
<dbReference type="EMBL" id="CAXDID020000245">
    <property type="protein sequence ID" value="CAL6063374.1"/>
    <property type="molecule type" value="Genomic_DNA"/>
</dbReference>
<name>A0AA86NFH7_9EUKA</name>
<dbReference type="EMBL" id="CATOUU010000166">
    <property type="protein sequence ID" value="CAI9918767.1"/>
    <property type="molecule type" value="Genomic_DNA"/>
</dbReference>
<feature type="transmembrane region" description="Helical" evidence="1">
    <location>
        <begin position="39"/>
        <end position="60"/>
    </location>
</feature>
<evidence type="ECO:0000313" key="2">
    <source>
        <dbReference type="EMBL" id="CAI9918767.1"/>
    </source>
</evidence>
<reference evidence="3 4" key="2">
    <citation type="submission" date="2024-07" db="EMBL/GenBank/DDBJ databases">
        <authorList>
            <person name="Akdeniz Z."/>
        </authorList>
    </citation>
    <scope>NUCLEOTIDE SEQUENCE [LARGE SCALE GENOMIC DNA]</scope>
</reference>